<sequence>MKINFLLPFPPYKLTGGIKIMCEYAIKIADQGHDVYVYSSNWTEYINKGSKWIKYYRTRLLKRYIPTWLEKTDNVTWITVPSIEDKYIRNADIVISTWWQTAFDTHLLSNSKGKKINLIQDYENFVGHIDLLHKSYDLPYTKNIVTYQELGNQISEFTSKKNICVPYGINTKKFQIRISLKDRNPFSICMLFSLQKRKNSYIGIEAVLELKKKYPKISFCLYSLHPRPKNLPKWIDFIHQPKDVSEIFNASAIFLQNSTQEGLPLNILEAQACGCAIVCSDIQGHKSVCENNINSLIYPVNNRELLITRISELIENKNLRIKIGNKASEDVATHYNWDNAVTKMLKEFLI</sequence>
<dbReference type="Proteomes" id="UP000682802">
    <property type="component" value="Chromosome 1"/>
</dbReference>
<dbReference type="CDD" id="cd03801">
    <property type="entry name" value="GT4_PimA-like"/>
    <property type="match status" value="1"/>
</dbReference>
<dbReference type="RefSeq" id="WP_144073894.1">
    <property type="nucleotide sequence ID" value="NZ_CP076128.1"/>
</dbReference>
<keyword evidence="3" id="KW-1185">Reference proteome</keyword>
<feature type="domain" description="Glycosyl transferase family 1" evidence="1">
    <location>
        <begin position="173"/>
        <end position="328"/>
    </location>
</feature>
<gene>
    <name evidence="2" type="ORF">KM029_14200</name>
</gene>
<dbReference type="PANTHER" id="PTHR12526:SF638">
    <property type="entry name" value="SPORE COAT PROTEIN SA"/>
    <property type="match status" value="1"/>
</dbReference>
<dbReference type="SUPFAM" id="SSF53756">
    <property type="entry name" value="UDP-Glycosyltransferase/glycogen phosphorylase"/>
    <property type="match status" value="1"/>
</dbReference>
<proteinExistence type="predicted"/>
<dbReference type="EMBL" id="CP076128">
    <property type="protein sequence ID" value="QWG06476.1"/>
    <property type="molecule type" value="Genomic_DNA"/>
</dbReference>
<accession>A0ABX8GSI3</accession>
<organism evidence="2 3">
    <name type="scientific">Flammeovirga kamogawensis</name>
    <dbReference type="NCBI Taxonomy" id="373891"/>
    <lineage>
        <taxon>Bacteria</taxon>
        <taxon>Pseudomonadati</taxon>
        <taxon>Bacteroidota</taxon>
        <taxon>Cytophagia</taxon>
        <taxon>Cytophagales</taxon>
        <taxon>Flammeovirgaceae</taxon>
        <taxon>Flammeovirga</taxon>
    </lineage>
</organism>
<protein>
    <submittedName>
        <fullName evidence="2">Glycosyltransferase family 4 protein</fullName>
    </submittedName>
</protein>
<dbReference type="Pfam" id="PF00534">
    <property type="entry name" value="Glycos_transf_1"/>
    <property type="match status" value="1"/>
</dbReference>
<name>A0ABX8GSI3_9BACT</name>
<evidence type="ECO:0000259" key="1">
    <source>
        <dbReference type="Pfam" id="PF00534"/>
    </source>
</evidence>
<dbReference type="PANTHER" id="PTHR12526">
    <property type="entry name" value="GLYCOSYLTRANSFERASE"/>
    <property type="match status" value="1"/>
</dbReference>
<dbReference type="Gene3D" id="3.40.50.11090">
    <property type="match status" value="1"/>
</dbReference>
<dbReference type="Gene3D" id="3.40.50.2000">
    <property type="entry name" value="Glycogen Phosphorylase B"/>
    <property type="match status" value="1"/>
</dbReference>
<evidence type="ECO:0000313" key="3">
    <source>
        <dbReference type="Proteomes" id="UP000682802"/>
    </source>
</evidence>
<evidence type="ECO:0000313" key="2">
    <source>
        <dbReference type="EMBL" id="QWG06476.1"/>
    </source>
</evidence>
<reference evidence="2 3" key="1">
    <citation type="submission" date="2021-05" db="EMBL/GenBank/DDBJ databases">
        <title>Comparative genomic studies on the polysaccharide-degrading batcterial strains of the Flammeovirga genus.</title>
        <authorList>
            <person name="Zewei F."/>
            <person name="Zheng Z."/>
            <person name="Yu L."/>
            <person name="Ruyue G."/>
            <person name="Yanhong M."/>
            <person name="Yuanyuan C."/>
            <person name="Jingyan G."/>
            <person name="Wenjun H."/>
        </authorList>
    </citation>
    <scope>NUCLEOTIDE SEQUENCE [LARGE SCALE GENOMIC DNA]</scope>
    <source>
        <strain evidence="2 3">YS10</strain>
    </source>
</reference>
<dbReference type="InterPro" id="IPR001296">
    <property type="entry name" value="Glyco_trans_1"/>
</dbReference>